<protein>
    <submittedName>
        <fullName evidence="6">P4 family phage/plasmid primase-like protein</fullName>
    </submittedName>
</protein>
<dbReference type="GO" id="GO:0005524">
    <property type="term" value="F:ATP binding"/>
    <property type="evidence" value="ECO:0007669"/>
    <property type="project" value="UniProtKB-KW"/>
</dbReference>
<reference evidence="6 7" key="1">
    <citation type="submission" date="2018-04" db="EMBL/GenBank/DDBJ databases">
        <title>Subsurface microbial communities from deep shales in Ohio and West Virginia, USA.</title>
        <authorList>
            <person name="Wrighton K."/>
        </authorList>
    </citation>
    <scope>NUCLEOTIDE SEQUENCE [LARGE SCALE GENOMIC DNA]</scope>
    <source>
        <strain evidence="6 7">WC1</strain>
    </source>
</reference>
<dbReference type="Pfam" id="PF08706">
    <property type="entry name" value="D5_N"/>
    <property type="match status" value="1"/>
</dbReference>
<evidence type="ECO:0000256" key="3">
    <source>
        <dbReference type="ARBA" id="ARBA00022806"/>
    </source>
</evidence>
<evidence type="ECO:0000313" key="6">
    <source>
        <dbReference type="EMBL" id="PTV95025.1"/>
    </source>
</evidence>
<dbReference type="NCBIfam" id="TIGR01613">
    <property type="entry name" value="primase_Cterm"/>
    <property type="match status" value="1"/>
</dbReference>
<dbReference type="InterPro" id="IPR014818">
    <property type="entry name" value="Phage/plasmid_primase_P4_C"/>
</dbReference>
<comment type="caution">
    <text evidence="6">The sequence shown here is derived from an EMBL/GenBank/DDBJ whole genome shotgun (WGS) entry which is preliminary data.</text>
</comment>
<dbReference type="Pfam" id="PF19263">
    <property type="entry name" value="DUF5906"/>
    <property type="match status" value="1"/>
</dbReference>
<dbReference type="SMART" id="SM00885">
    <property type="entry name" value="D5_N"/>
    <property type="match status" value="1"/>
</dbReference>
<keyword evidence="1" id="KW-0547">Nucleotide-binding</keyword>
<evidence type="ECO:0000256" key="4">
    <source>
        <dbReference type="ARBA" id="ARBA00022840"/>
    </source>
</evidence>
<evidence type="ECO:0000256" key="2">
    <source>
        <dbReference type="ARBA" id="ARBA00022801"/>
    </source>
</evidence>
<keyword evidence="2" id="KW-0378">Hydrolase</keyword>
<accession>A0A2T5RH62</accession>
<dbReference type="Pfam" id="PF03288">
    <property type="entry name" value="Pox_D5"/>
    <property type="match status" value="1"/>
</dbReference>
<dbReference type="GO" id="GO:0004386">
    <property type="term" value="F:helicase activity"/>
    <property type="evidence" value="ECO:0007669"/>
    <property type="project" value="UniProtKB-KW"/>
</dbReference>
<dbReference type="InterPro" id="IPR014015">
    <property type="entry name" value="Helicase_SF3_DNA-vir"/>
</dbReference>
<dbReference type="EMBL" id="QAXS01000030">
    <property type="protein sequence ID" value="PTV95025.1"/>
    <property type="molecule type" value="Genomic_DNA"/>
</dbReference>
<gene>
    <name evidence="6" type="ORF">C8C76_13015</name>
</gene>
<evidence type="ECO:0000256" key="1">
    <source>
        <dbReference type="ARBA" id="ARBA00022741"/>
    </source>
</evidence>
<dbReference type="PANTHER" id="PTHR35372">
    <property type="entry name" value="ATP BINDING PROTEIN-RELATED"/>
    <property type="match status" value="1"/>
</dbReference>
<proteinExistence type="predicted"/>
<feature type="domain" description="SF3 helicase" evidence="5">
    <location>
        <begin position="514"/>
        <end position="668"/>
    </location>
</feature>
<evidence type="ECO:0000259" key="5">
    <source>
        <dbReference type="PROSITE" id="PS51206"/>
    </source>
</evidence>
<dbReference type="GO" id="GO:0016787">
    <property type="term" value="F:hydrolase activity"/>
    <property type="evidence" value="ECO:0007669"/>
    <property type="project" value="UniProtKB-KW"/>
</dbReference>
<dbReference type="AlphaFoldDB" id="A0A2T5RH62"/>
<dbReference type="Proteomes" id="UP000244089">
    <property type="component" value="Unassembled WGS sequence"/>
</dbReference>
<dbReference type="PROSITE" id="PS51206">
    <property type="entry name" value="SF3_HELICASE_1"/>
    <property type="match status" value="1"/>
</dbReference>
<dbReference type="InterPro" id="IPR006500">
    <property type="entry name" value="Helicase_put_C_phage/plasmid"/>
</dbReference>
<sequence length="800" mass="93912">METNKLIEYLYAFLKALFEYKDPEESFLIWVLETKRSYWCDTIDQAVKFVMNIDKSNNVYFGGGLAPKKYINSLGNKNYTRCKQENISSIVGLWLDIDVQAPHRGKDNLPPTKEEAMDLIKKFPLKPTIITDSGHGYQVFYLFKEPWQFEDEEERKEAQQLLKSWNKTAEVIAKRKGWTIDMVFNLDRLMRLPGTSNNKGAPKPVKIVETNEDLRYSVDDFEQYLIDPEEYDMNFNSGSEKEAIGEFNFKLDPEASPPEDKLKKLLDNDFVKDTWNHNRDNLKDNSPSGYDFALANIAARKNWKPQEICDLLIACRRKNKCDLKLRQDYYQKTIEKALNSAKNNISEDQENKENEIPDLDDFLPRQIAEIIRAYEANNYGRSWAYCAEQDVMFSYQISKGYWRKLNLKYLESSIREVLSLMNPKWVKINKVREVKEEFKNLHMDFKNEKRFNVGIDPNKSFINLQNGMLDWKNMTLKEHDKEYYSQFQLPIEYIKNSRCFKWTKTLKEWLPDQKTRDFIQEFIGYCLIPDTNYHKALILTGSGSNGKSTLLEVIAKLFGEENLSNIPMHRLSNRFETAYIQDKLVNICSDIDPKYLNETGVLKTMIAGEALRGEHKFGESFDFTPVVRLLFSANEVPSSRDKTAGWYRRFEIVDFPNTFNSSDPGFDPKLKEKLFKEIPGIFNWALEGLKRLKKQGQFTRSDPMKQAMADYMDENDSVKAFVRDRAVIGQDKQVYGKIFYEEYKFFCSQNGMKNYVTRRKFTTSLKREGIKVGHRTWKGKKARFYIGIDLNEEVKSRYDQ</sequence>
<name>A0A2T5RH62_9FIRM</name>
<dbReference type="Gene3D" id="3.40.50.300">
    <property type="entry name" value="P-loop containing nucleotide triphosphate hydrolases"/>
    <property type="match status" value="1"/>
</dbReference>
<dbReference type="InterPro" id="IPR045455">
    <property type="entry name" value="NrS-1_pol-like_helicase"/>
</dbReference>
<dbReference type="InterPro" id="IPR051620">
    <property type="entry name" value="ORF904-like_C"/>
</dbReference>
<organism evidence="6 7">
    <name type="scientific">Halanaerobium saccharolyticum</name>
    <dbReference type="NCBI Taxonomy" id="43595"/>
    <lineage>
        <taxon>Bacteria</taxon>
        <taxon>Bacillati</taxon>
        <taxon>Bacillota</taxon>
        <taxon>Clostridia</taxon>
        <taxon>Halanaerobiales</taxon>
        <taxon>Halanaerobiaceae</taxon>
        <taxon>Halanaerobium</taxon>
    </lineage>
</organism>
<dbReference type="InterPro" id="IPR004968">
    <property type="entry name" value="DNA_primase/NTPase_C"/>
</dbReference>
<dbReference type="PANTHER" id="PTHR35372:SF2">
    <property type="entry name" value="SF3 HELICASE DOMAIN-CONTAINING PROTEIN"/>
    <property type="match status" value="1"/>
</dbReference>
<keyword evidence="3" id="KW-0347">Helicase</keyword>
<dbReference type="RefSeq" id="WP_108141636.1">
    <property type="nucleotide sequence ID" value="NZ_QAXS01000030.1"/>
</dbReference>
<dbReference type="OrthoDB" id="9763644at2"/>
<evidence type="ECO:0000313" key="7">
    <source>
        <dbReference type="Proteomes" id="UP000244089"/>
    </source>
</evidence>
<dbReference type="InterPro" id="IPR027417">
    <property type="entry name" value="P-loop_NTPase"/>
</dbReference>
<dbReference type="SUPFAM" id="SSF52540">
    <property type="entry name" value="P-loop containing nucleoside triphosphate hydrolases"/>
    <property type="match status" value="1"/>
</dbReference>
<keyword evidence="4" id="KW-0067">ATP-binding</keyword>